<sequence length="50" mass="5314">MKIAIIGPGAVGTAIASALDTLDVTLLGRQDKVMTFEERDTGERKSIPVK</sequence>
<dbReference type="RefSeq" id="WP_274541082.1">
    <property type="nucleotide sequence ID" value="NZ_BAAFIW010000072.1"/>
</dbReference>
<dbReference type="EMBL" id="QEIV01001040">
    <property type="protein sequence ID" value="PWZ97951.1"/>
    <property type="molecule type" value="Genomic_DNA"/>
</dbReference>
<protein>
    <submittedName>
        <fullName evidence="2">Oxidoreductase</fullName>
    </submittedName>
</protein>
<dbReference type="InterPro" id="IPR013332">
    <property type="entry name" value="KPR_N"/>
</dbReference>
<comment type="caution">
    <text evidence="2">The sequence shown here is derived from an EMBL/GenBank/DDBJ whole genome shotgun (WGS) entry which is preliminary data.</text>
</comment>
<evidence type="ECO:0000313" key="3">
    <source>
        <dbReference type="Proteomes" id="UP000246351"/>
    </source>
</evidence>
<evidence type="ECO:0000259" key="1">
    <source>
        <dbReference type="Pfam" id="PF02558"/>
    </source>
</evidence>
<dbReference type="Pfam" id="PF02558">
    <property type="entry name" value="ApbA"/>
    <property type="match status" value="1"/>
</dbReference>
<dbReference type="Proteomes" id="UP000246351">
    <property type="component" value="Unassembled WGS sequence"/>
</dbReference>
<dbReference type="Gene3D" id="3.40.50.720">
    <property type="entry name" value="NAD(P)-binding Rossmann-like Domain"/>
    <property type="match status" value="1"/>
</dbReference>
<proteinExistence type="predicted"/>
<accession>A0A317Z6W3</accession>
<feature type="non-terminal residue" evidence="2">
    <location>
        <position position="50"/>
    </location>
</feature>
<dbReference type="AlphaFoldDB" id="A0A317Z6W3"/>
<gene>
    <name evidence="2" type="ORF">DD924_10875</name>
</gene>
<reference evidence="2 3" key="1">
    <citation type="journal article" date="2018" name="Vet. Microbiol.">
        <title>Clonal diversity and geographic distribution of methicillin-resistant Staphylococcus pseudintermedius from Australian animals: Discovery of novel sequence types.</title>
        <authorList>
            <person name="Worthing K.A."/>
            <person name="Abraham S."/>
            <person name="Coombs G.W."/>
            <person name="Pang S."/>
            <person name="Saputra S."/>
            <person name="Jordan D."/>
            <person name="Trott D.J."/>
            <person name="Norris J.M."/>
        </authorList>
    </citation>
    <scope>NUCLEOTIDE SEQUENCE [LARGE SCALE GENOMIC DNA]</scope>
    <source>
        <strain evidence="2 3">ST71 3</strain>
    </source>
</reference>
<evidence type="ECO:0000313" key="2">
    <source>
        <dbReference type="EMBL" id="PWZ97951.1"/>
    </source>
</evidence>
<feature type="domain" description="Ketopantoate reductase N-terminal" evidence="1">
    <location>
        <begin position="3"/>
        <end position="39"/>
    </location>
</feature>
<organism evidence="2 3">
    <name type="scientific">Staphylococcus pseudintermedius</name>
    <dbReference type="NCBI Taxonomy" id="283734"/>
    <lineage>
        <taxon>Bacteria</taxon>
        <taxon>Bacillati</taxon>
        <taxon>Bacillota</taxon>
        <taxon>Bacilli</taxon>
        <taxon>Bacillales</taxon>
        <taxon>Staphylococcaceae</taxon>
        <taxon>Staphylococcus</taxon>
        <taxon>Staphylococcus intermedius group</taxon>
    </lineage>
</organism>
<name>A0A317Z6W3_STAPS</name>